<keyword evidence="4" id="KW-1185">Reference proteome</keyword>
<dbReference type="Proteomes" id="UP000237000">
    <property type="component" value="Unassembled WGS sequence"/>
</dbReference>
<proteinExistence type="predicted"/>
<name>A0A2P5B5R3_TREOI</name>
<feature type="domain" description="DUF8039" evidence="2">
    <location>
        <begin position="48"/>
        <end position="115"/>
    </location>
</feature>
<sequence>MSFVQDNKVELVVLIQLHVRQQKFLKQKFKGNKYILMQLLIQGCQHKARRHIQDSLDGTLLCGRELGENNYRVSIEIALIHNAPIPIPNPDDFNTINVGLALGSHVAWPKSLVIFNSDQVLAERNKKQPKKAPTSQPQAPLTQERAHLSPRNKELPLTQMQGGHYDTPVSVRLLLKAVEAWEEDNLVHVPFPADIFREVFQLPVFKDDILRFCKLEMIRAVPITLYMR</sequence>
<accession>A0A2P5B5R3</accession>
<dbReference type="AlphaFoldDB" id="A0A2P5B5R3"/>
<reference evidence="4" key="1">
    <citation type="submission" date="2016-06" db="EMBL/GenBank/DDBJ databases">
        <title>Parallel loss of symbiosis genes in relatives of nitrogen-fixing non-legume Parasponia.</title>
        <authorList>
            <person name="Van Velzen R."/>
            <person name="Holmer R."/>
            <person name="Bu F."/>
            <person name="Rutten L."/>
            <person name="Van Zeijl A."/>
            <person name="Liu W."/>
            <person name="Santuari L."/>
            <person name="Cao Q."/>
            <person name="Sharma T."/>
            <person name="Shen D."/>
            <person name="Roswanjaya Y."/>
            <person name="Wardhani T."/>
            <person name="Kalhor M.S."/>
            <person name="Jansen J."/>
            <person name="Van den Hoogen J."/>
            <person name="Gungor B."/>
            <person name="Hartog M."/>
            <person name="Hontelez J."/>
            <person name="Verver J."/>
            <person name="Yang W.-C."/>
            <person name="Schijlen E."/>
            <person name="Repin R."/>
            <person name="Schilthuizen M."/>
            <person name="Schranz E."/>
            <person name="Heidstra R."/>
            <person name="Miyata K."/>
            <person name="Fedorova E."/>
            <person name="Kohlen W."/>
            <person name="Bisseling T."/>
            <person name="Smit S."/>
            <person name="Geurts R."/>
        </authorList>
    </citation>
    <scope>NUCLEOTIDE SEQUENCE [LARGE SCALE GENOMIC DNA]</scope>
    <source>
        <strain evidence="4">cv. RG33-2</strain>
    </source>
</reference>
<dbReference type="EMBL" id="JXTC01000600">
    <property type="protein sequence ID" value="PON44125.1"/>
    <property type="molecule type" value="Genomic_DNA"/>
</dbReference>
<protein>
    <recommendedName>
        <fullName evidence="2">DUF8039 domain-containing protein</fullName>
    </recommendedName>
</protein>
<organism evidence="3 4">
    <name type="scientific">Trema orientale</name>
    <name type="common">Charcoal tree</name>
    <name type="synonym">Celtis orientalis</name>
    <dbReference type="NCBI Taxonomy" id="63057"/>
    <lineage>
        <taxon>Eukaryota</taxon>
        <taxon>Viridiplantae</taxon>
        <taxon>Streptophyta</taxon>
        <taxon>Embryophyta</taxon>
        <taxon>Tracheophyta</taxon>
        <taxon>Spermatophyta</taxon>
        <taxon>Magnoliopsida</taxon>
        <taxon>eudicotyledons</taxon>
        <taxon>Gunneridae</taxon>
        <taxon>Pentapetalae</taxon>
        <taxon>rosids</taxon>
        <taxon>fabids</taxon>
        <taxon>Rosales</taxon>
        <taxon>Cannabaceae</taxon>
        <taxon>Trema</taxon>
    </lineage>
</organism>
<evidence type="ECO:0000313" key="3">
    <source>
        <dbReference type="EMBL" id="PON44125.1"/>
    </source>
</evidence>
<evidence type="ECO:0000259" key="2">
    <source>
        <dbReference type="Pfam" id="PF26133"/>
    </source>
</evidence>
<evidence type="ECO:0000313" key="4">
    <source>
        <dbReference type="Proteomes" id="UP000237000"/>
    </source>
</evidence>
<gene>
    <name evidence="3" type="ORF">TorRG33x02_331660</name>
</gene>
<dbReference type="InterPro" id="IPR058352">
    <property type="entry name" value="DUF8039"/>
</dbReference>
<evidence type="ECO:0000256" key="1">
    <source>
        <dbReference type="SAM" id="MobiDB-lite"/>
    </source>
</evidence>
<dbReference type="OrthoDB" id="1869436at2759"/>
<feature type="region of interest" description="Disordered" evidence="1">
    <location>
        <begin position="124"/>
        <end position="147"/>
    </location>
</feature>
<dbReference type="Pfam" id="PF26133">
    <property type="entry name" value="DUF8039"/>
    <property type="match status" value="1"/>
</dbReference>
<comment type="caution">
    <text evidence="3">The sequence shown here is derived from an EMBL/GenBank/DDBJ whole genome shotgun (WGS) entry which is preliminary data.</text>
</comment>
<dbReference type="InParanoid" id="A0A2P5B5R3"/>